<name>A0A382JD92_9ZZZZ</name>
<dbReference type="InterPro" id="IPR036291">
    <property type="entry name" value="NAD(P)-bd_dom_sf"/>
</dbReference>
<dbReference type="Pfam" id="PF00044">
    <property type="entry name" value="Gp_dh_N"/>
    <property type="match status" value="1"/>
</dbReference>
<dbReference type="SUPFAM" id="SSF51735">
    <property type="entry name" value="NAD(P)-binding Rossmann-fold domains"/>
    <property type="match status" value="1"/>
</dbReference>
<dbReference type="AlphaFoldDB" id="A0A382JD92"/>
<dbReference type="InterPro" id="IPR020831">
    <property type="entry name" value="GlycerAld/Erythrose_P_DH"/>
</dbReference>
<feature type="non-terminal residue" evidence="3">
    <location>
        <position position="53"/>
    </location>
</feature>
<sequence length="53" mass="5988">MRVAINGFGRIGKLVFRAFLEQNLKKIEIIAINELGSLESSYHLINFDSVHGK</sequence>
<evidence type="ECO:0000256" key="1">
    <source>
        <dbReference type="ARBA" id="ARBA00023002"/>
    </source>
</evidence>
<evidence type="ECO:0000313" key="3">
    <source>
        <dbReference type="EMBL" id="SVC09063.1"/>
    </source>
</evidence>
<proteinExistence type="predicted"/>
<gene>
    <name evidence="3" type="ORF">METZ01_LOCUS261917</name>
</gene>
<dbReference type="GO" id="GO:0051287">
    <property type="term" value="F:NAD binding"/>
    <property type="evidence" value="ECO:0007669"/>
    <property type="project" value="InterPro"/>
</dbReference>
<protein>
    <recommendedName>
        <fullName evidence="2">Glyceraldehyde 3-phosphate dehydrogenase NAD(P) binding domain-containing protein</fullName>
    </recommendedName>
</protein>
<feature type="domain" description="Glyceraldehyde 3-phosphate dehydrogenase NAD(P) binding" evidence="2">
    <location>
        <begin position="1"/>
        <end position="53"/>
    </location>
</feature>
<reference evidence="3" key="1">
    <citation type="submission" date="2018-05" db="EMBL/GenBank/DDBJ databases">
        <authorList>
            <person name="Lanie J.A."/>
            <person name="Ng W.-L."/>
            <person name="Kazmierczak K.M."/>
            <person name="Andrzejewski T.M."/>
            <person name="Davidsen T.M."/>
            <person name="Wayne K.J."/>
            <person name="Tettelin H."/>
            <person name="Glass J.I."/>
            <person name="Rusch D."/>
            <person name="Podicherti R."/>
            <person name="Tsui H.-C.T."/>
            <person name="Winkler M.E."/>
        </authorList>
    </citation>
    <scope>NUCLEOTIDE SEQUENCE</scope>
</reference>
<dbReference type="GO" id="GO:0016620">
    <property type="term" value="F:oxidoreductase activity, acting on the aldehyde or oxo group of donors, NAD or NADP as acceptor"/>
    <property type="evidence" value="ECO:0007669"/>
    <property type="project" value="InterPro"/>
</dbReference>
<organism evidence="3">
    <name type="scientific">marine metagenome</name>
    <dbReference type="NCBI Taxonomy" id="408172"/>
    <lineage>
        <taxon>unclassified sequences</taxon>
        <taxon>metagenomes</taxon>
        <taxon>ecological metagenomes</taxon>
    </lineage>
</organism>
<accession>A0A382JD92</accession>
<evidence type="ECO:0000259" key="2">
    <source>
        <dbReference type="Pfam" id="PF00044"/>
    </source>
</evidence>
<keyword evidence="1" id="KW-0560">Oxidoreductase</keyword>
<dbReference type="EMBL" id="UINC01073008">
    <property type="protein sequence ID" value="SVC09063.1"/>
    <property type="molecule type" value="Genomic_DNA"/>
</dbReference>
<dbReference type="PANTHER" id="PTHR43148">
    <property type="entry name" value="GLYCERALDEHYDE-3-PHOSPHATE DEHYDROGENASE 2"/>
    <property type="match status" value="1"/>
</dbReference>
<dbReference type="Gene3D" id="3.40.50.720">
    <property type="entry name" value="NAD(P)-binding Rossmann-like Domain"/>
    <property type="match status" value="1"/>
</dbReference>
<dbReference type="InterPro" id="IPR020828">
    <property type="entry name" value="GlycerAld_3-P_DH_NAD(P)-bd"/>
</dbReference>